<accession>A0AB33TAQ5</accession>
<evidence type="ECO:0000313" key="1">
    <source>
        <dbReference type="EMBL" id="CPT61209.1"/>
    </source>
</evidence>
<dbReference type="EMBL" id="CSUW01000012">
    <property type="protein sequence ID" value="CPT61209.1"/>
    <property type="molecule type" value="Genomic_DNA"/>
</dbReference>
<dbReference type="AlphaFoldDB" id="A0AB33TAQ5"/>
<comment type="caution">
    <text evidence="1">The sequence shown here is derived from an EMBL/GenBank/DDBJ whole genome shotgun (WGS) entry which is preliminary data.</text>
</comment>
<sequence length="141" mass="15399">MGRHAELLRQKCTPGLAIDSAGAAINLVPGHAEGSGYPDDGHGQLNGSSDEAQQWLCIITVQPSFAEFDEGIVEASAGHPRKFQRGGIRGVEAFDELAHCARQFSCRARMWVQQPPFHREGQCRRRAGVVGLRRQNVSHQG</sequence>
<name>A0AB33TAQ5_9MYCO</name>
<organism evidence="1 2">
    <name type="scientific">Mycobacteroides abscessus</name>
    <dbReference type="NCBI Taxonomy" id="36809"/>
    <lineage>
        <taxon>Bacteria</taxon>
        <taxon>Bacillati</taxon>
        <taxon>Actinomycetota</taxon>
        <taxon>Actinomycetes</taxon>
        <taxon>Mycobacteriales</taxon>
        <taxon>Mycobacteriaceae</taxon>
        <taxon>Mycobacteroides</taxon>
    </lineage>
</organism>
<dbReference type="Proteomes" id="UP000038487">
    <property type="component" value="Unassembled WGS sequence"/>
</dbReference>
<gene>
    <name evidence="1" type="ORF">ERS075527_04622</name>
</gene>
<reference evidence="1 2" key="1">
    <citation type="submission" date="2015-03" db="EMBL/GenBank/DDBJ databases">
        <authorList>
            <consortium name="Pathogen Informatics"/>
            <person name="Murphy D."/>
        </authorList>
    </citation>
    <scope>NUCLEOTIDE SEQUENCE [LARGE SCALE GENOMIC DNA]</scope>
    <source>
        <strain evidence="1 2">PAP036</strain>
    </source>
</reference>
<protein>
    <submittedName>
        <fullName evidence="1">Uncharacterized protein</fullName>
    </submittedName>
</protein>
<evidence type="ECO:0000313" key="2">
    <source>
        <dbReference type="Proteomes" id="UP000038487"/>
    </source>
</evidence>
<proteinExistence type="predicted"/>